<evidence type="ECO:0000256" key="5">
    <source>
        <dbReference type="ARBA" id="ARBA00022692"/>
    </source>
</evidence>
<dbReference type="GO" id="GO:0005743">
    <property type="term" value="C:mitochondrial inner membrane"/>
    <property type="evidence" value="ECO:0007669"/>
    <property type="project" value="UniProtKB-SubCell"/>
</dbReference>
<comment type="similarity">
    <text evidence="2">Belongs to the LETM1 family.</text>
</comment>
<keyword evidence="4" id="KW-0050">Antiport</keyword>
<evidence type="ECO:0000256" key="13">
    <source>
        <dbReference type="SAM" id="Phobius"/>
    </source>
</evidence>
<evidence type="ECO:0000256" key="10">
    <source>
        <dbReference type="ARBA" id="ARBA00023136"/>
    </source>
</evidence>
<evidence type="ECO:0000256" key="1">
    <source>
        <dbReference type="ARBA" id="ARBA00004434"/>
    </source>
</evidence>
<feature type="transmembrane region" description="Helical" evidence="13">
    <location>
        <begin position="256"/>
        <end position="279"/>
    </location>
</feature>
<keyword evidence="10 13" id="KW-0472">Membrane</keyword>
<evidence type="ECO:0000256" key="11">
    <source>
        <dbReference type="ARBA" id="ARBA00031360"/>
    </source>
</evidence>
<dbReference type="InterPro" id="IPR002048">
    <property type="entry name" value="EF_hand_dom"/>
</dbReference>
<dbReference type="InterPro" id="IPR011992">
    <property type="entry name" value="EF-hand-dom_pair"/>
</dbReference>
<evidence type="ECO:0000256" key="9">
    <source>
        <dbReference type="ARBA" id="ARBA00023128"/>
    </source>
</evidence>
<sequence>MASRAILRRKSFISDYVHASTCSIQTFQYIGHAAAQTLDSNSYNQPESSLDFNNIKVVARAELVGFSGAGLFSTRRFCSMSTAVLGVGNVRSEFVYPMRLMTVSIRNASTAATAKQPDFSDDEEDGEIVSKRRKEALPEECDQAVEGLSTAKAKVKAKRLHDSQKVAESVLRRTWAMLLGVGPALRAVASMSRADWTKKLGHWKHEIVSTLKHYWLGFKLLWVDVRISSRLLLKLAGGRSLSRRERQQLTRTTADIFRLVPFAVFIIVPFMEFLLPVFLKLFPNMLPSTFQDKMKEEEALKRRLNARIEYAKFLQDTVKEMAKEVQHSRSGEIKKTAEDLDEFLTKVRRGAGVSNEEILGFAKLFNDELTLDNISRSRLVSMCKYMGISPFGTDAYLRYMLRKRLQRIKNDDKLIQAEGVESLSEAELREDCRERGMLGLLSVEEMRQQVFESILLCIYSSSSLSGVKGWVVVGKISEFDVICVQNQGVLFILREVLNLSYPVNLIYPGKELQLEEEEKEEEELAWMKESSKEDVPLKEMTALTASEAQELARARTMEKQEHLCKLSRALAVLASASSVSREREEFLGLVNKEIELYNSMVEKEGTDGEKEAFRAYVAAREESDRASEVDERDEVSSALIERVDAMLQNLEKEIDDVDAKIGDHWRILDRDSDGKVTPEEVASAAMYLKDTLGEEGIQELISNLCKDGDGKILVEDIVKLGSRLEDSNTAE</sequence>
<dbReference type="GO" id="GO:0005739">
    <property type="term" value="C:mitochondrion"/>
    <property type="evidence" value="ECO:0000318"/>
    <property type="project" value="GO_Central"/>
</dbReference>
<keyword evidence="4" id="KW-0813">Transport</keyword>
<evidence type="ECO:0000256" key="4">
    <source>
        <dbReference type="ARBA" id="ARBA00022449"/>
    </source>
</evidence>
<evidence type="ECO:0000259" key="14">
    <source>
        <dbReference type="PROSITE" id="PS50222"/>
    </source>
</evidence>
<dbReference type="GO" id="GO:0015297">
    <property type="term" value="F:antiporter activity"/>
    <property type="evidence" value="ECO:0007669"/>
    <property type="project" value="UniProtKB-KW"/>
</dbReference>
<dbReference type="InterPro" id="IPR018247">
    <property type="entry name" value="EF_Hand_1_Ca_BS"/>
</dbReference>
<gene>
    <name evidence="16" type="ORF">RCOM_0606160</name>
</gene>
<name>B9SV02_RICCO</name>
<evidence type="ECO:0000256" key="12">
    <source>
        <dbReference type="PROSITE-ProRule" id="PRU01094"/>
    </source>
</evidence>
<dbReference type="PANTHER" id="PTHR14009:SF31">
    <property type="entry name" value="MITOCHONDRIAL PROTON_CALCIUM EXCHANGER PROTEIN"/>
    <property type="match status" value="1"/>
</dbReference>
<dbReference type="InterPro" id="IPR044202">
    <property type="entry name" value="LETM1/MDM38-like"/>
</dbReference>
<keyword evidence="7" id="KW-0106">Calcium</keyword>
<evidence type="ECO:0000256" key="2">
    <source>
        <dbReference type="ARBA" id="ARBA00009584"/>
    </source>
</evidence>
<keyword evidence="17" id="KW-1185">Reference proteome</keyword>
<dbReference type="InterPro" id="IPR033122">
    <property type="entry name" value="LETM1-like_RBD"/>
</dbReference>
<dbReference type="GO" id="GO:0005509">
    <property type="term" value="F:calcium ion binding"/>
    <property type="evidence" value="ECO:0007669"/>
    <property type="project" value="InterPro"/>
</dbReference>
<evidence type="ECO:0000256" key="7">
    <source>
        <dbReference type="ARBA" id="ARBA00022837"/>
    </source>
</evidence>
<dbReference type="AlphaFoldDB" id="B9SV02"/>
<evidence type="ECO:0000313" key="17">
    <source>
        <dbReference type="Proteomes" id="UP000008311"/>
    </source>
</evidence>
<comment type="subcellular location">
    <subcellularLocation>
        <location evidence="1">Mitochondrion inner membrane</location>
        <topology evidence="1">Single-pass membrane protein</topology>
    </subcellularLocation>
</comment>
<keyword evidence="6" id="KW-0999">Mitochondrion inner membrane</keyword>
<dbReference type="Gene3D" id="1.10.238.10">
    <property type="entry name" value="EF-hand"/>
    <property type="match status" value="1"/>
</dbReference>
<feature type="domain" description="EF-hand" evidence="14">
    <location>
        <begin position="656"/>
        <end position="691"/>
    </location>
</feature>
<organism evidence="16 17">
    <name type="scientific">Ricinus communis</name>
    <name type="common">Castor bean</name>
    <dbReference type="NCBI Taxonomy" id="3988"/>
    <lineage>
        <taxon>Eukaryota</taxon>
        <taxon>Viridiplantae</taxon>
        <taxon>Streptophyta</taxon>
        <taxon>Embryophyta</taxon>
        <taxon>Tracheophyta</taxon>
        <taxon>Spermatophyta</taxon>
        <taxon>Magnoliopsida</taxon>
        <taxon>eudicotyledons</taxon>
        <taxon>Gunneridae</taxon>
        <taxon>Pentapetalae</taxon>
        <taxon>rosids</taxon>
        <taxon>fabids</taxon>
        <taxon>Malpighiales</taxon>
        <taxon>Euphorbiaceae</taxon>
        <taxon>Acalyphoideae</taxon>
        <taxon>Acalypheae</taxon>
        <taxon>Ricinus</taxon>
    </lineage>
</organism>
<dbReference type="GO" id="GO:0043022">
    <property type="term" value="F:ribosome binding"/>
    <property type="evidence" value="ECO:0007669"/>
    <property type="project" value="InterPro"/>
</dbReference>
<evidence type="ECO:0000259" key="15">
    <source>
        <dbReference type="PROSITE" id="PS51758"/>
    </source>
</evidence>
<feature type="domain" description="Letm1 RBD" evidence="15">
    <location>
        <begin position="302"/>
        <end position="560"/>
    </location>
</feature>
<protein>
    <recommendedName>
        <fullName evidence="3">Mitochondrial proton/calcium exchanger protein</fullName>
    </recommendedName>
    <alternativeName>
        <fullName evidence="11">Leucine zipper-EF-hand-containing transmembrane protein 1</fullName>
    </alternativeName>
</protein>
<reference evidence="17" key="1">
    <citation type="journal article" date="2010" name="Nat. Biotechnol.">
        <title>Draft genome sequence of the oilseed species Ricinus communis.</title>
        <authorList>
            <person name="Chan A.P."/>
            <person name="Crabtree J."/>
            <person name="Zhao Q."/>
            <person name="Lorenzi H."/>
            <person name="Orvis J."/>
            <person name="Puiu D."/>
            <person name="Melake-Berhan A."/>
            <person name="Jones K.M."/>
            <person name="Redman J."/>
            <person name="Chen G."/>
            <person name="Cahoon E.B."/>
            <person name="Gedil M."/>
            <person name="Stanke M."/>
            <person name="Haas B.J."/>
            <person name="Wortman J.R."/>
            <person name="Fraser-Liggett C.M."/>
            <person name="Ravel J."/>
            <person name="Rabinowicz P.D."/>
        </authorList>
    </citation>
    <scope>NUCLEOTIDE SEQUENCE [LARGE SCALE GENOMIC DNA]</scope>
    <source>
        <strain evidence="17">cv. Hale</strain>
    </source>
</reference>
<dbReference type="Proteomes" id="UP000008311">
    <property type="component" value="Unassembled WGS sequence"/>
</dbReference>
<dbReference type="PROSITE" id="PS51758">
    <property type="entry name" value="LETM1_RBD"/>
    <property type="match status" value="1"/>
</dbReference>
<proteinExistence type="inferred from homology"/>
<dbReference type="EMBL" id="EQ974158">
    <property type="protein sequence ID" value="EEF32570.1"/>
    <property type="molecule type" value="Genomic_DNA"/>
</dbReference>
<accession>B9SV02</accession>
<dbReference type="eggNOG" id="KOG1043">
    <property type="taxonomic scope" value="Eukaryota"/>
</dbReference>
<evidence type="ECO:0000256" key="3">
    <source>
        <dbReference type="ARBA" id="ARBA00020557"/>
    </source>
</evidence>
<dbReference type="InParanoid" id="B9SV02"/>
<keyword evidence="9 12" id="KW-0496">Mitochondrion</keyword>
<keyword evidence="5 13" id="KW-0812">Transmembrane</keyword>
<dbReference type="PROSITE" id="PS50222">
    <property type="entry name" value="EF_HAND_2"/>
    <property type="match status" value="1"/>
</dbReference>
<dbReference type="CDD" id="cd00051">
    <property type="entry name" value="EFh"/>
    <property type="match status" value="1"/>
</dbReference>
<evidence type="ECO:0000256" key="6">
    <source>
        <dbReference type="ARBA" id="ARBA00022792"/>
    </source>
</evidence>
<dbReference type="Pfam" id="PF07766">
    <property type="entry name" value="LETM1_RBD"/>
    <property type="match status" value="1"/>
</dbReference>
<dbReference type="SUPFAM" id="SSF47473">
    <property type="entry name" value="EF-hand"/>
    <property type="match status" value="1"/>
</dbReference>
<evidence type="ECO:0000256" key="8">
    <source>
        <dbReference type="ARBA" id="ARBA00022989"/>
    </source>
</evidence>
<evidence type="ECO:0000313" key="16">
    <source>
        <dbReference type="EMBL" id="EEF32570.1"/>
    </source>
</evidence>
<dbReference type="STRING" id="3988.B9SV02"/>
<keyword evidence="8 13" id="KW-1133">Transmembrane helix</keyword>
<dbReference type="PANTHER" id="PTHR14009">
    <property type="entry name" value="LEUCINE ZIPPER-EF-HAND CONTAINING TRANSMEMBRANE PROTEIN"/>
    <property type="match status" value="1"/>
</dbReference>
<dbReference type="PROSITE" id="PS00018">
    <property type="entry name" value="EF_HAND_1"/>
    <property type="match status" value="1"/>
</dbReference>